<dbReference type="SUPFAM" id="SSF51735">
    <property type="entry name" value="NAD(P)-binding Rossmann-fold domains"/>
    <property type="match status" value="1"/>
</dbReference>
<dbReference type="InterPro" id="IPR014182">
    <property type="entry name" value="ADH_Zn_typ-1"/>
</dbReference>
<dbReference type="Gene3D" id="3.40.50.720">
    <property type="entry name" value="NAD(P)-binding Rossmann-like Domain"/>
    <property type="match status" value="1"/>
</dbReference>
<dbReference type="SMART" id="SM00829">
    <property type="entry name" value="PKS_ER"/>
    <property type="match status" value="1"/>
</dbReference>
<keyword evidence="3" id="KW-0560">Oxidoreductase</keyword>
<dbReference type="CDD" id="cd08252">
    <property type="entry name" value="AL_MDR"/>
    <property type="match status" value="1"/>
</dbReference>
<dbReference type="Proteomes" id="UP001501563">
    <property type="component" value="Unassembled WGS sequence"/>
</dbReference>
<keyword evidence="3" id="KW-0479">Metal-binding</keyword>
<evidence type="ECO:0000313" key="6">
    <source>
        <dbReference type="Proteomes" id="UP001501563"/>
    </source>
</evidence>
<sequence length="345" mass="36925">MNETARTMPAVAYRSSLPIDDPESLIDIELPVPQPGPRDILVRVEAIAVNPVDYKMRQTADPGGEPRVLGWDAAGVVVAVGTDGELFSVGDEVYYAGALDRPGANSRYHAVDERLVARKPRNLSFTEAAALPLTTLTAWEGLFERLGLRIGALEQTGALLLTAAAGGVGSMTAQLARALTSLTVIGTASRPETSEFARRMGSQHIVDHHKPLAPQLAKVAPGGVDYVFSTAGTDRNLAAYADVLNPFGHIVATDDFDSLPIGALKPKSISFHWEFMYTRSMFQTADQAMQHHILTQVARLADAGILSTTATRDLGPINAASLREAHRLQESGTSIGKTTLTGFQE</sequence>
<dbReference type="NCBIfam" id="TIGR02817">
    <property type="entry name" value="adh_fam_1"/>
    <property type="match status" value="1"/>
</dbReference>
<dbReference type="InterPro" id="IPR020843">
    <property type="entry name" value="ER"/>
</dbReference>
<feature type="domain" description="Enoyl reductase (ER)" evidence="4">
    <location>
        <begin position="20"/>
        <end position="340"/>
    </location>
</feature>
<dbReference type="SUPFAM" id="SSF50129">
    <property type="entry name" value="GroES-like"/>
    <property type="match status" value="1"/>
</dbReference>
<protein>
    <recommendedName>
        <fullName evidence="3">Zinc-type alcohol dehydrogenase-like protein</fullName>
    </recommendedName>
</protein>
<dbReference type="Pfam" id="PF08240">
    <property type="entry name" value="ADH_N"/>
    <property type="match status" value="1"/>
</dbReference>
<dbReference type="RefSeq" id="WP_331263290.1">
    <property type="nucleotide sequence ID" value="NZ_BAAAZA010000020.1"/>
</dbReference>
<dbReference type="InterPro" id="IPR011032">
    <property type="entry name" value="GroES-like_sf"/>
</dbReference>
<evidence type="ECO:0000256" key="2">
    <source>
        <dbReference type="ARBA" id="ARBA00022857"/>
    </source>
</evidence>
<evidence type="ECO:0000256" key="1">
    <source>
        <dbReference type="ARBA" id="ARBA00010371"/>
    </source>
</evidence>
<dbReference type="Gene3D" id="3.90.180.10">
    <property type="entry name" value="Medium-chain alcohol dehydrogenases, catalytic domain"/>
    <property type="match status" value="1"/>
</dbReference>
<dbReference type="InterPro" id="IPR051603">
    <property type="entry name" value="Zinc-ADH_QOR/CCCR"/>
</dbReference>
<gene>
    <name evidence="5" type="ORF">GCM10022207_60360</name>
</gene>
<comment type="similarity">
    <text evidence="1 3">Belongs to the zinc-containing alcohol dehydrogenase family. Quinone oxidoreductase subfamily.</text>
</comment>
<reference evidence="6" key="1">
    <citation type="journal article" date="2019" name="Int. J. Syst. Evol. Microbiol.">
        <title>The Global Catalogue of Microorganisms (GCM) 10K type strain sequencing project: providing services to taxonomists for standard genome sequencing and annotation.</title>
        <authorList>
            <consortium name="The Broad Institute Genomics Platform"/>
            <consortium name="The Broad Institute Genome Sequencing Center for Infectious Disease"/>
            <person name="Wu L."/>
            <person name="Ma J."/>
        </authorList>
    </citation>
    <scope>NUCLEOTIDE SEQUENCE [LARGE SCALE GENOMIC DNA]</scope>
    <source>
        <strain evidence="6">JCM 16578</strain>
    </source>
</reference>
<dbReference type="PANTHER" id="PTHR44154">
    <property type="entry name" value="QUINONE OXIDOREDUCTASE"/>
    <property type="match status" value="1"/>
</dbReference>
<proteinExistence type="inferred from homology"/>
<dbReference type="EMBL" id="BAAAZA010000020">
    <property type="protein sequence ID" value="GAA3884981.1"/>
    <property type="molecule type" value="Genomic_DNA"/>
</dbReference>
<evidence type="ECO:0000313" key="5">
    <source>
        <dbReference type="EMBL" id="GAA3884981.1"/>
    </source>
</evidence>
<evidence type="ECO:0000256" key="3">
    <source>
        <dbReference type="RuleBase" id="RU364000"/>
    </source>
</evidence>
<dbReference type="PANTHER" id="PTHR44154:SF1">
    <property type="entry name" value="QUINONE OXIDOREDUCTASE"/>
    <property type="match status" value="1"/>
</dbReference>
<dbReference type="Pfam" id="PF00107">
    <property type="entry name" value="ADH_zinc_N"/>
    <property type="match status" value="1"/>
</dbReference>
<dbReference type="InterPro" id="IPR013154">
    <property type="entry name" value="ADH-like_N"/>
</dbReference>
<organism evidence="5 6">
    <name type="scientific">Streptomyces lannensis</name>
    <dbReference type="NCBI Taxonomy" id="766498"/>
    <lineage>
        <taxon>Bacteria</taxon>
        <taxon>Bacillati</taxon>
        <taxon>Actinomycetota</taxon>
        <taxon>Actinomycetes</taxon>
        <taxon>Kitasatosporales</taxon>
        <taxon>Streptomycetaceae</taxon>
        <taxon>Streptomyces</taxon>
    </lineage>
</organism>
<keyword evidence="2" id="KW-0521">NADP</keyword>
<name>A0ABP7KPR2_9ACTN</name>
<dbReference type="InterPro" id="IPR036291">
    <property type="entry name" value="NAD(P)-bd_dom_sf"/>
</dbReference>
<keyword evidence="3" id="KW-0862">Zinc</keyword>
<dbReference type="InterPro" id="IPR013149">
    <property type="entry name" value="ADH-like_C"/>
</dbReference>
<keyword evidence="6" id="KW-1185">Reference proteome</keyword>
<comment type="caution">
    <text evidence="5">The sequence shown here is derived from an EMBL/GenBank/DDBJ whole genome shotgun (WGS) entry which is preliminary data.</text>
</comment>
<evidence type="ECO:0000259" key="4">
    <source>
        <dbReference type="SMART" id="SM00829"/>
    </source>
</evidence>
<accession>A0ABP7KPR2</accession>